<dbReference type="PANTHER" id="PTHR24171">
    <property type="entry name" value="ANKYRIN REPEAT DOMAIN-CONTAINING PROTEIN 39-RELATED"/>
    <property type="match status" value="1"/>
</dbReference>
<evidence type="ECO:0000313" key="4">
    <source>
        <dbReference type="EnsemblMetazoa" id="Aqu2.1.01511_001"/>
    </source>
</evidence>
<dbReference type="PROSITE" id="PS50297">
    <property type="entry name" value="ANK_REP_REGION"/>
    <property type="match status" value="2"/>
</dbReference>
<proteinExistence type="predicted"/>
<dbReference type="PRINTS" id="PR01415">
    <property type="entry name" value="ANKYRIN"/>
</dbReference>
<protein>
    <submittedName>
        <fullName evidence="4">Uncharacterized protein</fullName>
    </submittedName>
</protein>
<dbReference type="PROSITE" id="PS50088">
    <property type="entry name" value="ANK_REPEAT"/>
    <property type="match status" value="2"/>
</dbReference>
<dbReference type="Gene3D" id="1.25.40.20">
    <property type="entry name" value="Ankyrin repeat-containing domain"/>
    <property type="match status" value="1"/>
</dbReference>
<dbReference type="Pfam" id="PF12796">
    <property type="entry name" value="Ank_2"/>
    <property type="match status" value="1"/>
</dbReference>
<keyword evidence="2 3" id="KW-0040">ANK repeat</keyword>
<dbReference type="eggNOG" id="KOG0504">
    <property type="taxonomic scope" value="Eukaryota"/>
</dbReference>
<dbReference type="InterPro" id="IPR002110">
    <property type="entry name" value="Ankyrin_rpt"/>
</dbReference>
<reference evidence="4" key="1">
    <citation type="submission" date="2017-05" db="UniProtKB">
        <authorList>
            <consortium name="EnsemblMetazoa"/>
        </authorList>
    </citation>
    <scope>IDENTIFICATION</scope>
</reference>
<dbReference type="AlphaFoldDB" id="A0A1X7SHE1"/>
<evidence type="ECO:0000256" key="3">
    <source>
        <dbReference type="PROSITE-ProRule" id="PRU00023"/>
    </source>
</evidence>
<keyword evidence="1" id="KW-0677">Repeat</keyword>
<accession>A0A1X7SHE1</accession>
<evidence type="ECO:0000256" key="1">
    <source>
        <dbReference type="ARBA" id="ARBA00022737"/>
    </source>
</evidence>
<feature type="repeat" description="ANK" evidence="3">
    <location>
        <begin position="1"/>
        <end position="33"/>
    </location>
</feature>
<dbReference type="SUPFAM" id="SSF48403">
    <property type="entry name" value="Ankyrin repeat"/>
    <property type="match status" value="1"/>
</dbReference>
<dbReference type="InParanoid" id="A0A1X7SHE1"/>
<sequence>FGDTALIEAARGGNCDVVELLLKKGADPSLSDDTGDTALIEAARGGHCDVVELLLKKGADPSHSNGVSYLVLYH</sequence>
<dbReference type="SMART" id="SM00248">
    <property type="entry name" value="ANK"/>
    <property type="match status" value="2"/>
</dbReference>
<dbReference type="InterPro" id="IPR036770">
    <property type="entry name" value="Ankyrin_rpt-contain_sf"/>
</dbReference>
<organism evidence="4">
    <name type="scientific">Amphimedon queenslandica</name>
    <name type="common">Sponge</name>
    <dbReference type="NCBI Taxonomy" id="400682"/>
    <lineage>
        <taxon>Eukaryota</taxon>
        <taxon>Metazoa</taxon>
        <taxon>Porifera</taxon>
        <taxon>Demospongiae</taxon>
        <taxon>Heteroscleromorpha</taxon>
        <taxon>Haplosclerida</taxon>
        <taxon>Niphatidae</taxon>
        <taxon>Amphimedon</taxon>
    </lineage>
</organism>
<name>A0A1X7SHE1_AMPQE</name>
<feature type="repeat" description="ANK" evidence="3">
    <location>
        <begin position="34"/>
        <end position="66"/>
    </location>
</feature>
<dbReference type="EnsemblMetazoa" id="Aqu2.1.01511_001">
    <property type="protein sequence ID" value="Aqu2.1.01511_001"/>
    <property type="gene ID" value="Aqu2.1.01511"/>
</dbReference>
<evidence type="ECO:0000256" key="2">
    <source>
        <dbReference type="ARBA" id="ARBA00023043"/>
    </source>
</evidence>